<feature type="transmembrane region" description="Helical" evidence="8">
    <location>
        <begin position="351"/>
        <end position="369"/>
    </location>
</feature>
<dbReference type="InterPro" id="IPR001905">
    <property type="entry name" value="Ammonium_transpt"/>
</dbReference>
<dbReference type="EMBL" id="SLUN01000042">
    <property type="protein sequence ID" value="TCL58333.1"/>
    <property type="molecule type" value="Genomic_DNA"/>
</dbReference>
<comment type="caution">
    <text evidence="8">Lacks conserved residue(s) required for the propagation of feature annotation.</text>
</comment>
<proteinExistence type="inferred from homology"/>
<feature type="chain" id="PRO_5020443448" description="Ammonium transporter" evidence="9">
    <location>
        <begin position="35"/>
        <end position="506"/>
    </location>
</feature>
<dbReference type="Proteomes" id="UP000295008">
    <property type="component" value="Unassembled WGS sequence"/>
</dbReference>
<feature type="transmembrane region" description="Helical" evidence="8">
    <location>
        <begin position="420"/>
        <end position="441"/>
    </location>
</feature>
<evidence type="ECO:0000256" key="5">
    <source>
        <dbReference type="ARBA" id="ARBA00022989"/>
    </source>
</evidence>
<evidence type="ECO:0000256" key="6">
    <source>
        <dbReference type="ARBA" id="ARBA00023136"/>
    </source>
</evidence>
<keyword evidence="4 8" id="KW-0812">Transmembrane</keyword>
<feature type="transmembrane region" description="Helical" evidence="8">
    <location>
        <begin position="53"/>
        <end position="73"/>
    </location>
</feature>
<reference evidence="11 12" key="1">
    <citation type="submission" date="2019-03" db="EMBL/GenBank/DDBJ databases">
        <title>Genomic Encyclopedia of Type Strains, Phase IV (KMG-IV): sequencing the most valuable type-strain genomes for metagenomic binning, comparative biology and taxonomic classification.</title>
        <authorList>
            <person name="Goeker M."/>
        </authorList>
    </citation>
    <scope>NUCLEOTIDE SEQUENCE [LARGE SCALE GENOMIC DNA]</scope>
    <source>
        <strain evidence="11 12">LX-B</strain>
    </source>
</reference>
<dbReference type="PANTHER" id="PTHR11730">
    <property type="entry name" value="AMMONIUM TRANSPORTER"/>
    <property type="match status" value="1"/>
</dbReference>
<gene>
    <name evidence="11" type="ORF">EDC14_104226</name>
</gene>
<sequence length="506" mass="52891">MMRFSLSKGTLSKTMLCVIVSLVLVALLASLALANDPTGAETLKKDPNAPVNFTWTMVCGFLVVFMMTGFAMVETGFTRATHANNTMLMNLMVWAFGTLGFFFVGFALMFGGVGGAYADLSKMLSITIGGKTWNLLGGTGFLLSGKAYDVSIFMLFLFQAAFMDTAATIPTGAMAERFKWSSFIVYGFLMGGIIYPIFGNWAWGGGWLSQLSQIGLGAGYKDFAGSGVVHAVGGVTALAGAIILGPRIGKFVKGKPVAMPGHDLGLGVIGTCILIFGWFGFNAGSTMAATDLRLAIVATNTMIAGAAGGLTAMLYMMKSTGKPDTSMSCNGVLAGLVAITAPCAYVPAWAAFLIGAIAGVLVCAAVWFVENVLKLDDPVGAVSVHGVNGMWGVLAVGLFADGSYGGVKGLLLNGDWGQFGAQLVALATLLVIIFPFAFLVLKILDWTMGLRVSAKDELAGLDMPVHGALCYPEFQFSSLAVTQTFPEENVKLAPIATPAKSVAKEA</sequence>
<dbReference type="GO" id="GO:0097272">
    <property type="term" value="P:ammonium homeostasis"/>
    <property type="evidence" value="ECO:0007669"/>
    <property type="project" value="TreeGrafter"/>
</dbReference>
<dbReference type="PANTHER" id="PTHR11730:SF6">
    <property type="entry name" value="AMMONIUM TRANSPORTER"/>
    <property type="match status" value="1"/>
</dbReference>
<feature type="transmembrane region" description="Helical" evidence="8">
    <location>
        <begin position="381"/>
        <end position="400"/>
    </location>
</feature>
<evidence type="ECO:0000256" key="2">
    <source>
        <dbReference type="ARBA" id="ARBA00005887"/>
    </source>
</evidence>
<keyword evidence="7 8" id="KW-0924">Ammonia transport</keyword>
<comment type="caution">
    <text evidence="11">The sequence shown here is derived from an EMBL/GenBank/DDBJ whole genome shotgun (WGS) entry which is preliminary data.</text>
</comment>
<dbReference type="NCBIfam" id="TIGR00836">
    <property type="entry name" value="amt"/>
    <property type="match status" value="1"/>
</dbReference>
<evidence type="ECO:0000313" key="12">
    <source>
        <dbReference type="Proteomes" id="UP000295008"/>
    </source>
</evidence>
<feature type="transmembrane region" description="Helical" evidence="8">
    <location>
        <begin position="223"/>
        <end position="244"/>
    </location>
</feature>
<keyword evidence="9" id="KW-0732">Signal</keyword>
<dbReference type="InterPro" id="IPR024041">
    <property type="entry name" value="NH4_transpt_AmtB-like_dom"/>
</dbReference>
<feature type="transmembrane region" description="Helical" evidence="8">
    <location>
        <begin position="293"/>
        <end position="315"/>
    </location>
</feature>
<evidence type="ECO:0000256" key="4">
    <source>
        <dbReference type="ARBA" id="ARBA00022692"/>
    </source>
</evidence>
<dbReference type="SUPFAM" id="SSF111352">
    <property type="entry name" value="Ammonium transporter"/>
    <property type="match status" value="1"/>
</dbReference>
<keyword evidence="12" id="KW-1185">Reference proteome</keyword>
<feature type="domain" description="Ammonium transporter AmtB-like" evidence="10">
    <location>
        <begin position="55"/>
        <end position="468"/>
    </location>
</feature>
<dbReference type="Pfam" id="PF00909">
    <property type="entry name" value="Ammonium_transp"/>
    <property type="match status" value="1"/>
</dbReference>
<keyword evidence="5 8" id="KW-1133">Transmembrane helix</keyword>
<protein>
    <recommendedName>
        <fullName evidence="8">Ammonium transporter</fullName>
    </recommendedName>
</protein>
<evidence type="ECO:0000256" key="9">
    <source>
        <dbReference type="SAM" id="SignalP"/>
    </source>
</evidence>
<dbReference type="AlphaFoldDB" id="A0A4R1QZB4"/>
<feature type="transmembrane region" description="Helical" evidence="8">
    <location>
        <begin position="183"/>
        <end position="203"/>
    </location>
</feature>
<dbReference type="PROSITE" id="PS01219">
    <property type="entry name" value="AMMONIUM_TRANSP"/>
    <property type="match status" value="1"/>
</dbReference>
<dbReference type="Gene3D" id="1.10.3430.10">
    <property type="entry name" value="Ammonium transporter AmtB like domains"/>
    <property type="match status" value="1"/>
</dbReference>
<comment type="subcellular location">
    <subcellularLocation>
        <location evidence="8">Cell membrane</location>
        <topology evidence="8">Multi-pass membrane protein</topology>
    </subcellularLocation>
    <subcellularLocation>
        <location evidence="1">Membrane</location>
        <topology evidence="1">Multi-pass membrane protein</topology>
    </subcellularLocation>
</comment>
<evidence type="ECO:0000259" key="10">
    <source>
        <dbReference type="Pfam" id="PF00909"/>
    </source>
</evidence>
<feature type="signal peptide" evidence="9">
    <location>
        <begin position="1"/>
        <end position="34"/>
    </location>
</feature>
<keyword evidence="6 8" id="KW-0472">Membrane</keyword>
<dbReference type="InterPro" id="IPR018047">
    <property type="entry name" value="Ammonium_transpt_CS"/>
</dbReference>
<accession>A0A4R1QZB4</accession>
<keyword evidence="3 8" id="KW-0813">Transport</keyword>
<evidence type="ECO:0000256" key="7">
    <source>
        <dbReference type="ARBA" id="ARBA00023177"/>
    </source>
</evidence>
<evidence type="ECO:0000256" key="3">
    <source>
        <dbReference type="ARBA" id="ARBA00022448"/>
    </source>
</evidence>
<dbReference type="InterPro" id="IPR029020">
    <property type="entry name" value="Ammonium/urea_transptr"/>
</dbReference>
<evidence type="ECO:0000256" key="1">
    <source>
        <dbReference type="ARBA" id="ARBA00004141"/>
    </source>
</evidence>
<evidence type="ECO:0000256" key="8">
    <source>
        <dbReference type="RuleBase" id="RU362002"/>
    </source>
</evidence>
<comment type="similarity">
    <text evidence="2 8">Belongs to the ammonia transporter channel (TC 1.A.11.2) family.</text>
</comment>
<name>A0A4R1QZB4_HYDET</name>
<organism evidence="11 12">
    <name type="scientific">Hydrogenispora ethanolica</name>
    <dbReference type="NCBI Taxonomy" id="1082276"/>
    <lineage>
        <taxon>Bacteria</taxon>
        <taxon>Bacillati</taxon>
        <taxon>Bacillota</taxon>
        <taxon>Hydrogenispora</taxon>
    </lineage>
</organism>
<evidence type="ECO:0000313" key="11">
    <source>
        <dbReference type="EMBL" id="TCL58333.1"/>
    </source>
</evidence>
<feature type="transmembrane region" description="Helical" evidence="8">
    <location>
        <begin position="264"/>
        <end position="281"/>
    </location>
</feature>
<dbReference type="GO" id="GO:0008519">
    <property type="term" value="F:ammonium channel activity"/>
    <property type="evidence" value="ECO:0007669"/>
    <property type="project" value="InterPro"/>
</dbReference>
<feature type="transmembrane region" description="Helical" evidence="8">
    <location>
        <begin position="93"/>
        <end position="118"/>
    </location>
</feature>
<dbReference type="GO" id="GO:0005886">
    <property type="term" value="C:plasma membrane"/>
    <property type="evidence" value="ECO:0007669"/>
    <property type="project" value="UniProtKB-SubCell"/>
</dbReference>